<evidence type="ECO:0000256" key="10">
    <source>
        <dbReference type="PIRNR" id="PIRNR000439"/>
    </source>
</evidence>
<organism evidence="14 15">
    <name type="scientific">Coprinopsis cinerea (strain Okayama-7 / 130 / ATCC MYA-4618 / FGSC 9003)</name>
    <name type="common">Inky cap fungus</name>
    <name type="synonym">Hormographiella aspergillata</name>
    <dbReference type="NCBI Taxonomy" id="240176"/>
    <lineage>
        <taxon>Eukaryota</taxon>
        <taxon>Fungi</taxon>
        <taxon>Dikarya</taxon>
        <taxon>Basidiomycota</taxon>
        <taxon>Agaricomycotina</taxon>
        <taxon>Agaricomycetes</taxon>
        <taxon>Agaricomycetidae</taxon>
        <taxon>Agaricales</taxon>
        <taxon>Agaricineae</taxon>
        <taxon>Psathyrellaceae</taxon>
        <taxon>Coprinopsis</taxon>
    </lineage>
</organism>
<feature type="transmembrane region" description="Helical" evidence="13">
    <location>
        <begin position="58"/>
        <end position="77"/>
    </location>
</feature>
<comment type="function">
    <text evidence="9">Sterol O-acyltransferase that catalyzes the formation of stery esters.</text>
</comment>
<dbReference type="RefSeq" id="XP_001831339.2">
    <property type="nucleotide sequence ID" value="XM_001831287.2"/>
</dbReference>
<feature type="transmembrane region" description="Helical" evidence="13">
    <location>
        <begin position="559"/>
        <end position="577"/>
    </location>
</feature>
<proteinExistence type="inferred from homology"/>
<dbReference type="InParanoid" id="A8N911"/>
<dbReference type="PANTHER" id="PTHR10408">
    <property type="entry name" value="STEROL O-ACYLTRANSFERASE"/>
    <property type="match status" value="1"/>
</dbReference>
<dbReference type="PANTHER" id="PTHR10408:SF9">
    <property type="entry name" value="STEROL O-ACYLTRANSFERASE 2-RELATED"/>
    <property type="match status" value="1"/>
</dbReference>
<evidence type="ECO:0000313" key="15">
    <source>
        <dbReference type="Proteomes" id="UP000001861"/>
    </source>
</evidence>
<keyword evidence="5 10" id="KW-0256">Endoplasmic reticulum</keyword>
<evidence type="ECO:0000256" key="4">
    <source>
        <dbReference type="ARBA" id="ARBA00022692"/>
    </source>
</evidence>
<protein>
    <recommendedName>
        <fullName evidence="10">O-acyltransferase</fullName>
    </recommendedName>
</protein>
<dbReference type="InterPro" id="IPR004299">
    <property type="entry name" value="MBOAT_fam"/>
</dbReference>
<evidence type="ECO:0000256" key="2">
    <source>
        <dbReference type="ARBA" id="ARBA00009010"/>
    </source>
</evidence>
<accession>A8N911</accession>
<dbReference type="GO" id="GO:0008204">
    <property type="term" value="P:ergosterol metabolic process"/>
    <property type="evidence" value="ECO:0007669"/>
    <property type="project" value="TreeGrafter"/>
</dbReference>
<dbReference type="HOGENOM" id="CLU_018190_2_0_1"/>
<evidence type="ECO:0000256" key="6">
    <source>
        <dbReference type="ARBA" id="ARBA00022989"/>
    </source>
</evidence>
<evidence type="ECO:0000256" key="3">
    <source>
        <dbReference type="ARBA" id="ARBA00022679"/>
    </source>
</evidence>
<dbReference type="InterPro" id="IPR014371">
    <property type="entry name" value="Oat_ACAT_DAG_ARE"/>
</dbReference>
<keyword evidence="4 13" id="KW-0812">Transmembrane</keyword>
<dbReference type="Proteomes" id="UP000001861">
    <property type="component" value="Unassembled WGS sequence"/>
</dbReference>
<evidence type="ECO:0000256" key="7">
    <source>
        <dbReference type="ARBA" id="ARBA00023136"/>
    </source>
</evidence>
<evidence type="ECO:0000313" key="14">
    <source>
        <dbReference type="EMBL" id="EAU90502.2"/>
    </source>
</evidence>
<comment type="subcellular location">
    <subcellularLocation>
        <location evidence="1 10">Endoplasmic reticulum membrane</location>
        <topology evidence="1 10">Multi-pass membrane protein</topology>
    </subcellularLocation>
</comment>
<dbReference type="AlphaFoldDB" id="A8N911"/>
<reference evidence="14 15" key="1">
    <citation type="journal article" date="2010" name="Proc. Natl. Acad. Sci. U.S.A.">
        <title>Insights into evolution of multicellular fungi from the assembled chromosomes of the mushroom Coprinopsis cinerea (Coprinus cinereus).</title>
        <authorList>
            <person name="Stajich J.E."/>
            <person name="Wilke S.K."/>
            <person name="Ahren D."/>
            <person name="Au C.H."/>
            <person name="Birren B.W."/>
            <person name="Borodovsky M."/>
            <person name="Burns C."/>
            <person name="Canback B."/>
            <person name="Casselton L.A."/>
            <person name="Cheng C.K."/>
            <person name="Deng J."/>
            <person name="Dietrich F.S."/>
            <person name="Fargo D.C."/>
            <person name="Farman M.L."/>
            <person name="Gathman A.C."/>
            <person name="Goldberg J."/>
            <person name="Guigo R."/>
            <person name="Hoegger P.J."/>
            <person name="Hooker J.B."/>
            <person name="Huggins A."/>
            <person name="James T.Y."/>
            <person name="Kamada T."/>
            <person name="Kilaru S."/>
            <person name="Kodira C."/>
            <person name="Kues U."/>
            <person name="Kupfer D."/>
            <person name="Kwan H.S."/>
            <person name="Lomsadze A."/>
            <person name="Li W."/>
            <person name="Lilly W.W."/>
            <person name="Ma L.J."/>
            <person name="Mackey A.J."/>
            <person name="Manning G."/>
            <person name="Martin F."/>
            <person name="Muraguchi H."/>
            <person name="Natvig D.O."/>
            <person name="Palmerini H."/>
            <person name="Ramesh M.A."/>
            <person name="Rehmeyer C.J."/>
            <person name="Roe B.A."/>
            <person name="Shenoy N."/>
            <person name="Stanke M."/>
            <person name="Ter-Hovhannisyan V."/>
            <person name="Tunlid A."/>
            <person name="Velagapudi R."/>
            <person name="Vision T.J."/>
            <person name="Zeng Q."/>
            <person name="Zolan M.E."/>
            <person name="Pukkila P.J."/>
        </authorList>
    </citation>
    <scope>NUCLEOTIDE SEQUENCE [LARGE SCALE GENOMIC DNA]</scope>
    <source>
        <strain evidence="15">Okayama-7 / 130 / ATCC MYA-4618 / FGSC 9003</strain>
    </source>
</reference>
<dbReference type="EMBL" id="AACS02000007">
    <property type="protein sequence ID" value="EAU90502.2"/>
    <property type="molecule type" value="Genomic_DNA"/>
</dbReference>
<comment type="caution">
    <text evidence="14">The sequence shown here is derived from an EMBL/GenBank/DDBJ whole genome shotgun (WGS) entry which is preliminary data.</text>
</comment>
<name>A8N911_COPC7</name>
<evidence type="ECO:0000256" key="5">
    <source>
        <dbReference type="ARBA" id="ARBA00022824"/>
    </source>
</evidence>
<dbReference type="Pfam" id="PF03062">
    <property type="entry name" value="MBOAT"/>
    <property type="match status" value="1"/>
</dbReference>
<evidence type="ECO:0000256" key="13">
    <source>
        <dbReference type="SAM" id="Phobius"/>
    </source>
</evidence>
<dbReference type="eggNOG" id="KOG0380">
    <property type="taxonomic scope" value="Eukaryota"/>
</dbReference>
<feature type="region of interest" description="Disordered" evidence="12">
    <location>
        <begin position="230"/>
        <end position="272"/>
    </location>
</feature>
<dbReference type="GeneID" id="6007810"/>
<feature type="transmembrane region" description="Helical" evidence="13">
    <location>
        <begin position="452"/>
        <end position="471"/>
    </location>
</feature>
<keyword evidence="8 10" id="KW-0012">Acyltransferase</keyword>
<dbReference type="STRING" id="240176.A8N911"/>
<dbReference type="KEGG" id="cci:CC1G_00886"/>
<dbReference type="VEuPathDB" id="FungiDB:CC1G_00886"/>
<evidence type="ECO:0000256" key="11">
    <source>
        <dbReference type="PIRSR" id="PIRSR000439-1"/>
    </source>
</evidence>
<evidence type="ECO:0000256" key="12">
    <source>
        <dbReference type="SAM" id="MobiDB-lite"/>
    </source>
</evidence>
<sequence length="609" mass="68850">MTRSPSDGFETSTGTLYVSKPYRSRSSKKLRALITFTPRHSAFDINNETSHSNEFRGFFSLFWISIFIFTVQTYVRSIETSGKPLDLNFAAMFSQDAITLALSDLVLVLCTGICVPFAIALKNEWIQYYWTGVIIQHLIQSSVLAAAVTWTFNRNWPWVQSGYLTLHALVMVMKMHSYMNINGHLQSVHQHSREVYRQLKKLVAAEYRGECSTEDAAWDKALEVAHAARIEKERKDEQSLSETDSGPSGRQTPVLVGTPPPPPHINGEGSVSSFVDAGTASALRKRLAAVTKSPSNNNDKSQGGHPLRQVFSEEVASGGATPTSAASSEKSTTFVVSTSRPPEPHPLIHHPNPEIAVLAEEYSDLLGDLTSRGPKDYTVWPANIGWKDFAVYQCIPTLVYELEYPRTEKIRPFYVFEKTVATFGTFALLYTVTDRFILPYTPTGEQSFLRSLLDLALPFMIAYLLLFYIIFECICNGFAELSYFADRQFYEDWWNSTSWDEFSRKWNKPVHTFLLRHVYAATILSEYRMSKTAAMFITFLFSAAAHELVMAVVTRKIRMYLFVLQLIQIPLILISRIPAIKQNKLMGNIVFWLGLYAGFPLLCVAYVAH</sequence>
<feature type="transmembrane region" description="Helical" evidence="13">
    <location>
        <begin position="97"/>
        <end position="121"/>
    </location>
</feature>
<feature type="active site" evidence="11">
    <location>
        <position position="546"/>
    </location>
</feature>
<dbReference type="OMA" id="FNRQWPW"/>
<keyword evidence="7 10" id="KW-0472">Membrane</keyword>
<feature type="compositionally biased region" description="Low complexity" evidence="12">
    <location>
        <begin position="316"/>
        <end position="328"/>
    </location>
</feature>
<feature type="transmembrane region" description="Helical" evidence="13">
    <location>
        <begin position="128"/>
        <end position="150"/>
    </location>
</feature>
<evidence type="ECO:0000256" key="1">
    <source>
        <dbReference type="ARBA" id="ARBA00004477"/>
    </source>
</evidence>
<feature type="transmembrane region" description="Helical" evidence="13">
    <location>
        <begin position="589"/>
        <end position="608"/>
    </location>
</feature>
<dbReference type="PIRSF" id="PIRSF000439">
    <property type="entry name" value="Oat_ACAT_DAG_ARE"/>
    <property type="match status" value="1"/>
</dbReference>
<dbReference type="OrthoDB" id="10039049at2759"/>
<comment type="similarity">
    <text evidence="2 10">Belongs to the membrane-bound acyltransferase family. Sterol o-acyltransferase subfamily.</text>
</comment>
<dbReference type="GO" id="GO:0005789">
    <property type="term" value="C:endoplasmic reticulum membrane"/>
    <property type="evidence" value="ECO:0007669"/>
    <property type="project" value="UniProtKB-SubCell"/>
</dbReference>
<dbReference type="GO" id="GO:0034737">
    <property type="term" value="F:ergosterol O-acyltransferase activity"/>
    <property type="evidence" value="ECO:0007669"/>
    <property type="project" value="TreeGrafter"/>
</dbReference>
<keyword evidence="6 13" id="KW-1133">Transmembrane helix</keyword>
<feature type="compositionally biased region" description="Polar residues" evidence="12">
    <location>
        <begin position="240"/>
        <end position="251"/>
    </location>
</feature>
<feature type="compositionally biased region" description="Polar residues" evidence="12">
    <location>
        <begin position="329"/>
        <end position="340"/>
    </location>
</feature>
<dbReference type="FunCoup" id="A8N911">
    <property type="interactions" value="173"/>
</dbReference>
<keyword evidence="3 10" id="KW-0808">Transferase</keyword>
<feature type="region of interest" description="Disordered" evidence="12">
    <location>
        <begin position="315"/>
        <end position="348"/>
    </location>
</feature>
<evidence type="ECO:0000256" key="9">
    <source>
        <dbReference type="ARBA" id="ARBA00023568"/>
    </source>
</evidence>
<keyword evidence="15" id="KW-1185">Reference proteome</keyword>
<evidence type="ECO:0000256" key="8">
    <source>
        <dbReference type="ARBA" id="ARBA00023315"/>
    </source>
</evidence>
<gene>
    <name evidence="14" type="ORF">CC1G_00886</name>
</gene>